<name>A0A3D8Y9A7_9BACT</name>
<accession>A0A3D8Y9A7</accession>
<keyword evidence="2" id="KW-1185">Reference proteome</keyword>
<sequence length="135" mass="14475">MLALLIAAPIWASGQDQALQKGNAVYIEANKSDVGQSAAQELAGALKEWGYWNVAGSKSSADFIIKLDSKVSGGVTWTSWGGKSVALSASMVNKKGDQLWQSEYYKASPNGANGYNSQSASVKKLTKAIRRKFDR</sequence>
<organism evidence="1 2">
    <name type="scientific">Dyadobacter luteus</name>
    <dbReference type="NCBI Taxonomy" id="2259619"/>
    <lineage>
        <taxon>Bacteria</taxon>
        <taxon>Pseudomonadati</taxon>
        <taxon>Bacteroidota</taxon>
        <taxon>Cytophagia</taxon>
        <taxon>Cytophagales</taxon>
        <taxon>Spirosomataceae</taxon>
        <taxon>Dyadobacter</taxon>
    </lineage>
</organism>
<dbReference type="EMBL" id="QNUL01000023">
    <property type="protein sequence ID" value="REA58097.1"/>
    <property type="molecule type" value="Genomic_DNA"/>
</dbReference>
<proteinExistence type="predicted"/>
<dbReference type="Proteomes" id="UP000256373">
    <property type="component" value="Unassembled WGS sequence"/>
</dbReference>
<comment type="caution">
    <text evidence="1">The sequence shown here is derived from an EMBL/GenBank/DDBJ whole genome shotgun (WGS) entry which is preliminary data.</text>
</comment>
<gene>
    <name evidence="1" type="ORF">DSL64_22200</name>
</gene>
<dbReference type="AlphaFoldDB" id="A0A3D8Y9A7"/>
<reference evidence="1 2" key="1">
    <citation type="submission" date="2018-07" db="EMBL/GenBank/DDBJ databases">
        <title>Dyadobacter roseus sp. nov., isolated from rose rhizosphere soil.</title>
        <authorList>
            <person name="Chen L."/>
        </authorList>
    </citation>
    <scope>NUCLEOTIDE SEQUENCE [LARGE SCALE GENOMIC DNA]</scope>
    <source>
        <strain evidence="1 2">RS19</strain>
    </source>
</reference>
<evidence type="ECO:0008006" key="3">
    <source>
        <dbReference type="Google" id="ProtNLM"/>
    </source>
</evidence>
<protein>
    <recommendedName>
        <fullName evidence="3">DUF4410 domain-containing protein</fullName>
    </recommendedName>
</protein>
<evidence type="ECO:0000313" key="1">
    <source>
        <dbReference type="EMBL" id="REA58097.1"/>
    </source>
</evidence>
<evidence type="ECO:0000313" key="2">
    <source>
        <dbReference type="Proteomes" id="UP000256373"/>
    </source>
</evidence>